<keyword evidence="5 12" id="KW-0493">Microtubule</keyword>
<dbReference type="Pfam" id="PF01221">
    <property type="entry name" value="Dynein_light"/>
    <property type="match status" value="1"/>
</dbReference>
<proteinExistence type="inferred from homology"/>
<gene>
    <name evidence="13" type="ORF">VCS650_LOCUS7153</name>
</gene>
<dbReference type="InterPro" id="IPR001372">
    <property type="entry name" value="Dynein_light_chain_typ-1/2"/>
</dbReference>
<keyword evidence="4 12" id="KW-0963">Cytoplasm</keyword>
<evidence type="ECO:0000256" key="3">
    <source>
        <dbReference type="ARBA" id="ARBA00011655"/>
    </source>
</evidence>
<evidence type="ECO:0000256" key="4">
    <source>
        <dbReference type="ARBA" id="ARBA00022490"/>
    </source>
</evidence>
<dbReference type="GO" id="GO:0005874">
    <property type="term" value="C:microtubule"/>
    <property type="evidence" value="ECO:0007669"/>
    <property type="project" value="UniProtKB-KW"/>
</dbReference>
<dbReference type="GO" id="GO:0030286">
    <property type="term" value="C:dynein complex"/>
    <property type="evidence" value="ECO:0007669"/>
    <property type="project" value="UniProtKB-KW"/>
</dbReference>
<evidence type="ECO:0000256" key="10">
    <source>
        <dbReference type="ARBA" id="ARBA00023273"/>
    </source>
</evidence>
<keyword evidence="10" id="KW-0966">Cell projection</keyword>
<dbReference type="AlphaFoldDB" id="A0A813WPD5"/>
<dbReference type="CDD" id="cd21453">
    <property type="entry name" value="DLC-like_DNAL4"/>
    <property type="match status" value="1"/>
</dbReference>
<dbReference type="GO" id="GO:0007017">
    <property type="term" value="P:microtubule-based process"/>
    <property type="evidence" value="ECO:0007669"/>
    <property type="project" value="InterPro"/>
</dbReference>
<dbReference type="InterPro" id="IPR037177">
    <property type="entry name" value="DLC_sf"/>
</dbReference>
<accession>A0A813WPD5</accession>
<dbReference type="PANTHER" id="PTHR11886">
    <property type="entry name" value="DYNEIN LIGHT CHAIN"/>
    <property type="match status" value="1"/>
</dbReference>
<dbReference type="GO" id="GO:0005930">
    <property type="term" value="C:axoneme"/>
    <property type="evidence" value="ECO:0007669"/>
    <property type="project" value="UniProtKB-SubCell"/>
</dbReference>
<evidence type="ECO:0000256" key="5">
    <source>
        <dbReference type="ARBA" id="ARBA00022701"/>
    </source>
</evidence>
<dbReference type="Proteomes" id="UP000663891">
    <property type="component" value="Unassembled WGS sequence"/>
</dbReference>
<evidence type="ECO:0000256" key="6">
    <source>
        <dbReference type="ARBA" id="ARBA00023017"/>
    </source>
</evidence>
<evidence type="ECO:0000313" key="13">
    <source>
        <dbReference type="EMBL" id="CAF0860260.1"/>
    </source>
</evidence>
<evidence type="ECO:0000256" key="11">
    <source>
        <dbReference type="ARBA" id="ARBA00057688"/>
    </source>
</evidence>
<evidence type="ECO:0000256" key="9">
    <source>
        <dbReference type="ARBA" id="ARBA00023212"/>
    </source>
</evidence>
<keyword evidence="8 12" id="KW-0505">Motor protein</keyword>
<comment type="subcellular location">
    <subcellularLocation>
        <location evidence="1">Cytoplasm</location>
        <location evidence="1">Cytoskeleton</location>
        <location evidence="1">Cilium axoneme</location>
    </subcellularLocation>
</comment>
<comment type="similarity">
    <text evidence="2 12">Belongs to the dynein light chain family.</text>
</comment>
<comment type="subunit">
    <text evidence="3">Consists of at least two heavy chains and a number of intermediate and light chains.</text>
</comment>
<keyword evidence="7" id="KW-0969">Cilium</keyword>
<evidence type="ECO:0000313" key="14">
    <source>
        <dbReference type="Proteomes" id="UP000663891"/>
    </source>
</evidence>
<sequence>MSIHPSNIDPCDIRSHKFTALLSEPLGNKMLYKLPEIKTECMELCVTACEKFSQNNENAARMIKETMDKKFGPTWQVIVGEGYGFFIEHQVKSLLYMFFGGTTAIIVWKCA</sequence>
<keyword evidence="6 12" id="KW-0243">Dynein</keyword>
<dbReference type="PANTHER" id="PTHR11886:SF2">
    <property type="entry name" value="DYNEIN AXONEMAL LIGHT CHAIN 4"/>
    <property type="match status" value="1"/>
</dbReference>
<evidence type="ECO:0000256" key="8">
    <source>
        <dbReference type="ARBA" id="ARBA00023175"/>
    </source>
</evidence>
<protein>
    <recommendedName>
        <fullName evidence="12">Dynein light chain</fullName>
    </recommendedName>
</protein>
<dbReference type="OrthoDB" id="6506078at2759"/>
<dbReference type="SUPFAM" id="SSF54648">
    <property type="entry name" value="DLC"/>
    <property type="match status" value="1"/>
</dbReference>
<evidence type="ECO:0000256" key="12">
    <source>
        <dbReference type="RuleBase" id="RU365010"/>
    </source>
</evidence>
<organism evidence="13 14">
    <name type="scientific">Adineta steineri</name>
    <dbReference type="NCBI Taxonomy" id="433720"/>
    <lineage>
        <taxon>Eukaryota</taxon>
        <taxon>Metazoa</taxon>
        <taxon>Spiralia</taxon>
        <taxon>Gnathifera</taxon>
        <taxon>Rotifera</taxon>
        <taxon>Eurotatoria</taxon>
        <taxon>Bdelloidea</taxon>
        <taxon>Adinetida</taxon>
        <taxon>Adinetidae</taxon>
        <taxon>Adineta</taxon>
    </lineage>
</organism>
<evidence type="ECO:0000256" key="7">
    <source>
        <dbReference type="ARBA" id="ARBA00023069"/>
    </source>
</evidence>
<name>A0A813WPD5_9BILA</name>
<comment type="caution">
    <text evidence="13">The sequence shown here is derived from an EMBL/GenBank/DDBJ whole genome shotgun (WGS) entry which is preliminary data.</text>
</comment>
<keyword evidence="9 12" id="KW-0206">Cytoskeleton</keyword>
<evidence type="ECO:0000256" key="1">
    <source>
        <dbReference type="ARBA" id="ARBA00004430"/>
    </source>
</evidence>
<dbReference type="FunFam" id="3.30.740.10:FF:000002">
    <property type="entry name" value="Dynein light chain"/>
    <property type="match status" value="1"/>
</dbReference>
<dbReference type="SMART" id="SM01375">
    <property type="entry name" value="Dynein_light"/>
    <property type="match status" value="1"/>
</dbReference>
<reference evidence="13" key="1">
    <citation type="submission" date="2021-02" db="EMBL/GenBank/DDBJ databases">
        <authorList>
            <person name="Nowell W R."/>
        </authorList>
    </citation>
    <scope>NUCLEOTIDE SEQUENCE</scope>
</reference>
<comment type="function">
    <text evidence="11">Force generating protein of respiratory cilia. Produces force towards the minus ends of microtubules. Dynein has ATPase activity.</text>
</comment>
<dbReference type="Gene3D" id="3.30.740.10">
    <property type="entry name" value="Protein Inhibitor Of Neuronal Nitric Oxide Synthase"/>
    <property type="match status" value="1"/>
</dbReference>
<dbReference type="EMBL" id="CAJNON010000045">
    <property type="protein sequence ID" value="CAF0860260.1"/>
    <property type="molecule type" value="Genomic_DNA"/>
</dbReference>
<evidence type="ECO:0000256" key="2">
    <source>
        <dbReference type="ARBA" id="ARBA00010156"/>
    </source>
</evidence>